<proteinExistence type="predicted"/>
<comment type="caution">
    <text evidence="2">The sequence shown here is derived from an EMBL/GenBank/DDBJ whole genome shotgun (WGS) entry which is preliminary data.</text>
</comment>
<organism evidence="2 3">
    <name type="scientific">Nitzschia inconspicua</name>
    <dbReference type="NCBI Taxonomy" id="303405"/>
    <lineage>
        <taxon>Eukaryota</taxon>
        <taxon>Sar</taxon>
        <taxon>Stramenopiles</taxon>
        <taxon>Ochrophyta</taxon>
        <taxon>Bacillariophyta</taxon>
        <taxon>Bacillariophyceae</taxon>
        <taxon>Bacillariophycidae</taxon>
        <taxon>Bacillariales</taxon>
        <taxon>Bacillariaceae</taxon>
        <taxon>Nitzschia</taxon>
    </lineage>
</organism>
<reference evidence="2" key="1">
    <citation type="journal article" date="2021" name="Sci. Rep.">
        <title>Diploid genomic architecture of Nitzschia inconspicua, an elite biomass production diatom.</title>
        <authorList>
            <person name="Oliver A."/>
            <person name="Podell S."/>
            <person name="Pinowska A."/>
            <person name="Traller J.C."/>
            <person name="Smith S.R."/>
            <person name="McClure R."/>
            <person name="Beliaev A."/>
            <person name="Bohutskyi P."/>
            <person name="Hill E.A."/>
            <person name="Rabines A."/>
            <person name="Zheng H."/>
            <person name="Allen L.Z."/>
            <person name="Kuo A."/>
            <person name="Grigoriev I.V."/>
            <person name="Allen A.E."/>
            <person name="Hazlebeck D."/>
            <person name="Allen E.E."/>
        </authorList>
    </citation>
    <scope>NUCLEOTIDE SEQUENCE</scope>
    <source>
        <strain evidence="2">Hildebrandi</strain>
    </source>
</reference>
<dbReference type="GO" id="GO:0003677">
    <property type="term" value="F:DNA binding"/>
    <property type="evidence" value="ECO:0007669"/>
    <property type="project" value="InterPro"/>
</dbReference>
<gene>
    <name evidence="2" type="ORF">IV203_026591</name>
</gene>
<dbReference type="Pfam" id="PF03749">
    <property type="entry name" value="SfsA"/>
    <property type="match status" value="1"/>
</dbReference>
<dbReference type="EMBL" id="JAGRRH010000010">
    <property type="protein sequence ID" value="KAG7363231.1"/>
    <property type="molecule type" value="Genomic_DNA"/>
</dbReference>
<dbReference type="OrthoDB" id="199134at2759"/>
<evidence type="ECO:0000313" key="2">
    <source>
        <dbReference type="EMBL" id="KAG7363231.1"/>
    </source>
</evidence>
<reference evidence="2" key="2">
    <citation type="submission" date="2021-04" db="EMBL/GenBank/DDBJ databases">
        <authorList>
            <person name="Podell S."/>
        </authorList>
    </citation>
    <scope>NUCLEOTIDE SEQUENCE</scope>
    <source>
        <strain evidence="2">Hildebrandi</strain>
    </source>
</reference>
<feature type="domain" description="Sugar fermentation stimulation protein C-terminal" evidence="1">
    <location>
        <begin position="310"/>
        <end position="378"/>
    </location>
</feature>
<sequence length="399" mass="44182">MVTTRARAGSSLAPAMVVTALTTTKGIPAITTSQRRRKTRRTEHQRNTSLLTKASRIEPFTKVETVPSSAFVARSEPNVPLALSSNSPPSNLLLTLPEDFVVGILRSRPSKRNKSPYVGDVWLEHEQREAIVHLPNLDMGGKCVPWVKICMKPARDKKGNLVGKDAVNPKYGTPKCEFIAQLLRVDESDLGYDPTWVGAHPSLGEKVAEELVRRNLLGPDFPLVESFQREVRNVGGTDMRADFLIQHTDHNLPPRILEVKTVVDTDYAASAAPTDQVKCVFTNDQIPYVRTGIFPWGSCNQKGPQGEKVVSARAIKHIRELTRIVKDDLQKFTATILFVVVRHDAKAFKPNTDACPSFTKYLKEAKNAGVQILAKQVVWGDGDATGKCFEGDLLDIIWP</sequence>
<evidence type="ECO:0000259" key="1">
    <source>
        <dbReference type="Pfam" id="PF03749"/>
    </source>
</evidence>
<protein>
    <submittedName>
        <fullName evidence="2">Sugar fermentation stimulation protein</fullName>
    </submittedName>
</protein>
<keyword evidence="3" id="KW-1185">Reference proteome</keyword>
<dbReference type="Proteomes" id="UP000693970">
    <property type="component" value="Unassembled WGS sequence"/>
</dbReference>
<dbReference type="InterPro" id="IPR005224">
    <property type="entry name" value="SfsA"/>
</dbReference>
<name>A0A9K3LLZ4_9STRA</name>
<dbReference type="AlphaFoldDB" id="A0A9K3LLZ4"/>
<dbReference type="PANTHER" id="PTHR30545">
    <property type="entry name" value="SUGAR FERMENTATION STIMULATION PROTEIN A"/>
    <property type="match status" value="1"/>
</dbReference>
<dbReference type="InterPro" id="IPR040452">
    <property type="entry name" value="SfsA_C"/>
</dbReference>
<evidence type="ECO:0000313" key="3">
    <source>
        <dbReference type="Proteomes" id="UP000693970"/>
    </source>
</evidence>
<accession>A0A9K3LLZ4</accession>
<dbReference type="PANTHER" id="PTHR30545:SF3">
    <property type="entry name" value="SUGAR FERMENTATION STIMULATION PROTEIN C-TERMINAL DOMAIN-CONTAINING PROTEIN"/>
    <property type="match status" value="1"/>
</dbReference>